<gene>
    <name evidence="2" type="ORF">Sradi_5118400</name>
</gene>
<reference evidence="2" key="1">
    <citation type="submission" date="2020-06" db="EMBL/GenBank/DDBJ databases">
        <authorList>
            <person name="Li T."/>
            <person name="Hu X."/>
            <person name="Zhang T."/>
            <person name="Song X."/>
            <person name="Zhang H."/>
            <person name="Dai N."/>
            <person name="Sheng W."/>
            <person name="Hou X."/>
            <person name="Wei L."/>
        </authorList>
    </citation>
    <scope>NUCLEOTIDE SEQUENCE</scope>
    <source>
        <strain evidence="2">G02</strain>
        <tissue evidence="2">Leaf</tissue>
    </source>
</reference>
<dbReference type="EMBL" id="JACGWJ010000023">
    <property type="protein sequence ID" value="KAL0325491.1"/>
    <property type="molecule type" value="Genomic_DNA"/>
</dbReference>
<proteinExistence type="predicted"/>
<dbReference type="AlphaFoldDB" id="A0AAW2M4T8"/>
<dbReference type="InterPro" id="IPR025314">
    <property type="entry name" value="DUF4219"/>
</dbReference>
<protein>
    <recommendedName>
        <fullName evidence="1">DUF4219 domain-containing protein</fullName>
    </recommendedName>
</protein>
<organism evidence="2">
    <name type="scientific">Sesamum radiatum</name>
    <name type="common">Black benniseed</name>
    <dbReference type="NCBI Taxonomy" id="300843"/>
    <lineage>
        <taxon>Eukaryota</taxon>
        <taxon>Viridiplantae</taxon>
        <taxon>Streptophyta</taxon>
        <taxon>Embryophyta</taxon>
        <taxon>Tracheophyta</taxon>
        <taxon>Spermatophyta</taxon>
        <taxon>Magnoliopsida</taxon>
        <taxon>eudicotyledons</taxon>
        <taxon>Gunneridae</taxon>
        <taxon>Pentapetalae</taxon>
        <taxon>asterids</taxon>
        <taxon>lamiids</taxon>
        <taxon>Lamiales</taxon>
        <taxon>Pedaliaceae</taxon>
        <taxon>Sesamum</taxon>
    </lineage>
</organism>
<comment type="caution">
    <text evidence="2">The sequence shown here is derived from an EMBL/GenBank/DDBJ whole genome shotgun (WGS) entry which is preliminary data.</text>
</comment>
<name>A0AAW2M4T8_SESRA</name>
<reference evidence="2" key="2">
    <citation type="journal article" date="2024" name="Plant">
        <title>Genomic evolution and insights into agronomic trait innovations of Sesamum species.</title>
        <authorList>
            <person name="Miao H."/>
            <person name="Wang L."/>
            <person name="Qu L."/>
            <person name="Liu H."/>
            <person name="Sun Y."/>
            <person name="Le M."/>
            <person name="Wang Q."/>
            <person name="Wei S."/>
            <person name="Zheng Y."/>
            <person name="Lin W."/>
            <person name="Duan Y."/>
            <person name="Cao H."/>
            <person name="Xiong S."/>
            <person name="Wang X."/>
            <person name="Wei L."/>
            <person name="Li C."/>
            <person name="Ma Q."/>
            <person name="Ju M."/>
            <person name="Zhao R."/>
            <person name="Li G."/>
            <person name="Mu C."/>
            <person name="Tian Q."/>
            <person name="Mei H."/>
            <person name="Zhang T."/>
            <person name="Gao T."/>
            <person name="Zhang H."/>
        </authorList>
    </citation>
    <scope>NUCLEOTIDE SEQUENCE</scope>
    <source>
        <strain evidence="2">G02</strain>
    </source>
</reference>
<accession>A0AAW2M4T8</accession>
<evidence type="ECO:0000313" key="2">
    <source>
        <dbReference type="EMBL" id="KAL0325491.1"/>
    </source>
</evidence>
<dbReference type="Pfam" id="PF13961">
    <property type="entry name" value="DUF4219"/>
    <property type="match status" value="1"/>
</dbReference>
<feature type="domain" description="DUF4219" evidence="1">
    <location>
        <begin position="16"/>
        <end position="42"/>
    </location>
</feature>
<evidence type="ECO:0000259" key="1">
    <source>
        <dbReference type="Pfam" id="PF13961"/>
    </source>
</evidence>
<sequence>MSQAAAGSSPSLIPFFDGEDYEYWKIKMRTFLKAEGLWTLVEKGFNEPENEAGMSDAKIGKLNAARRSDASALSKIHISVGKSIYLKISSAQQMKHGTLRNKSFMVTKR</sequence>